<evidence type="ECO:0000259" key="1">
    <source>
        <dbReference type="Pfam" id="PF12146"/>
    </source>
</evidence>
<feature type="domain" description="Serine aminopeptidase S33" evidence="1">
    <location>
        <begin position="102"/>
        <end position="256"/>
    </location>
</feature>
<dbReference type="InterPro" id="IPR029058">
    <property type="entry name" value="AB_hydrolase_fold"/>
</dbReference>
<sequence length="280" mass="29967">MAKPKEASGPEFWTRVAEVRGPRERLAVSRAPGTAGPVVALVHGLEGSGDSWRPLVEALTGCRAYALDLPWRAGNPYRWRQHGTPADWLRQALDLVPEPVDVLLGHSFGSNAVLEHLATPDSPHVPSAAVLLAPFYRPESLTVDWPLHDAALAGFRRVIADGVRVGLGERARTMDPEVLSAMVATALERIGPVGFLSLFLQFVGTTELALADVTVPTLVLAGQHDESLAGNRATALAAAMPAATVRQHAHYGHFCHAEQTGDVAAEIAAFLMNTPERNNP</sequence>
<evidence type="ECO:0000313" key="3">
    <source>
        <dbReference type="Proteomes" id="UP000245992"/>
    </source>
</evidence>
<organism evidence="2 3">
    <name type="scientific">Streptomyces scopuliridis RB72</name>
    <dbReference type="NCBI Taxonomy" id="1440053"/>
    <lineage>
        <taxon>Bacteria</taxon>
        <taxon>Bacillati</taxon>
        <taxon>Actinomycetota</taxon>
        <taxon>Actinomycetes</taxon>
        <taxon>Kitasatosporales</taxon>
        <taxon>Streptomycetaceae</taxon>
        <taxon>Streptomyces</taxon>
    </lineage>
</organism>
<dbReference type="GO" id="GO:0016020">
    <property type="term" value="C:membrane"/>
    <property type="evidence" value="ECO:0007669"/>
    <property type="project" value="TreeGrafter"/>
</dbReference>
<name>A0A2T7T1R5_9ACTN</name>
<dbReference type="Pfam" id="PF12146">
    <property type="entry name" value="Hydrolase_4"/>
    <property type="match status" value="1"/>
</dbReference>
<dbReference type="OrthoDB" id="4027744at2"/>
<dbReference type="PANTHER" id="PTHR43798:SF33">
    <property type="entry name" value="HYDROLASE, PUTATIVE (AFU_ORTHOLOGUE AFUA_2G14860)-RELATED"/>
    <property type="match status" value="1"/>
</dbReference>
<keyword evidence="3" id="KW-1185">Reference proteome</keyword>
<dbReference type="Proteomes" id="UP000245992">
    <property type="component" value="Unassembled WGS sequence"/>
</dbReference>
<dbReference type="SUPFAM" id="SSF53474">
    <property type="entry name" value="alpha/beta-Hydrolases"/>
    <property type="match status" value="1"/>
</dbReference>
<dbReference type="AlphaFoldDB" id="A0A2T7T1R5"/>
<dbReference type="InterPro" id="IPR050266">
    <property type="entry name" value="AB_hydrolase_sf"/>
</dbReference>
<dbReference type="Gene3D" id="3.40.50.1820">
    <property type="entry name" value="alpha/beta hydrolase"/>
    <property type="match status" value="1"/>
</dbReference>
<protein>
    <recommendedName>
        <fullName evidence="1">Serine aminopeptidase S33 domain-containing protein</fullName>
    </recommendedName>
</protein>
<dbReference type="InterPro" id="IPR022742">
    <property type="entry name" value="Hydrolase_4"/>
</dbReference>
<accession>A0A2T7T1R5</accession>
<dbReference type="PANTHER" id="PTHR43798">
    <property type="entry name" value="MONOACYLGLYCEROL LIPASE"/>
    <property type="match status" value="1"/>
</dbReference>
<evidence type="ECO:0000313" key="2">
    <source>
        <dbReference type="EMBL" id="PVE09003.1"/>
    </source>
</evidence>
<dbReference type="RefSeq" id="WP_051745219.1">
    <property type="nucleotide sequence ID" value="NZ_AZSP01000250.1"/>
</dbReference>
<comment type="caution">
    <text evidence="2">The sequence shown here is derived from an EMBL/GenBank/DDBJ whole genome shotgun (WGS) entry which is preliminary data.</text>
</comment>
<dbReference type="STRING" id="1440053.GCA_000718095_00014"/>
<reference evidence="2 3" key="1">
    <citation type="submission" date="2013-12" db="EMBL/GenBank/DDBJ databases">
        <title>Annotated genome of Streptomyces scopuliridis.</title>
        <authorList>
            <person name="Olson J.B."/>
        </authorList>
    </citation>
    <scope>NUCLEOTIDE SEQUENCE [LARGE SCALE GENOMIC DNA]</scope>
    <source>
        <strain evidence="2 3">RB72</strain>
    </source>
</reference>
<gene>
    <name evidence="2" type="ORF">Y717_13495</name>
</gene>
<proteinExistence type="predicted"/>
<dbReference type="EMBL" id="AZSP01000250">
    <property type="protein sequence ID" value="PVE09003.1"/>
    <property type="molecule type" value="Genomic_DNA"/>
</dbReference>